<dbReference type="InterPro" id="IPR002491">
    <property type="entry name" value="ABC_transptr_periplasmic_BD"/>
</dbReference>
<dbReference type="PANTHER" id="PTHR30535:SF7">
    <property type="entry name" value="IRON(III) DICITRATE-BINDING PROTEIN"/>
    <property type="match status" value="1"/>
</dbReference>
<accession>A0A0A2VZ43</accession>
<sequence>MSQNDLPDLRLSIEDYVALGRLPFARDMPEPEHRCIVCGAMKEVGVLGMRHKSLACLSGGERQRAILARTLAQTSRLLLLDEPTNHLDLAAREELLMLVKARGTTVIAVLHDLNLIEGFADKVLILSAGQQQAFNVPDAALKTEILRPVFGLDSFTVDHPGQQGRRVPTGFLLAFTSFTAFASGFPVTITSCGKPVVFNAAPKRAVINDLNMSEMAFALHLQPQIVGLTGISGWYKMTPEFKQQMGTIPELAPKYPSLETLLAAEPDFFFAGWNYGMKVGGDVTPQSLAKYGIKTFVLSESCAISGESKTKATLDLLYNDELTLGKIFGKAEAAQKLVDGWKARLAALPKAQPGARPLKVFVFDSGEDKPFTSGKYAMPQAIIEAAGGKNAMEGLDTSWGTTSWESVAAAEPDVIILLDYQNSGGADSLRQFLERHPLMKLTPAVKQHRYLKLQYAELTPGPANISAVEKLAHVLYSLNGRLGPAEPAPGDKRAASHGHGRFTDDSRDSAGHPTTKNAAGPDDRRGACGGRRVAANGHAQ</sequence>
<reference evidence="3 4" key="1">
    <citation type="submission" date="2012-10" db="EMBL/GenBank/DDBJ databases">
        <title>Genome sequencing and analysis of entomopathogenic fungi Beauveria bassiana D1-5.</title>
        <authorList>
            <person name="Li Q."/>
            <person name="Wang L."/>
            <person name="Zhang Z."/>
            <person name="Wang Q."/>
            <person name="Ren J."/>
            <person name="Wang M."/>
            <person name="Xu W."/>
            <person name="Wang J."/>
            <person name="Lu Y."/>
            <person name="Du Q."/>
            <person name="Sun Z."/>
        </authorList>
    </citation>
    <scope>NUCLEOTIDE SEQUENCE [LARGE SCALE GENOMIC DNA]</scope>
    <source>
        <strain evidence="3 4">D1-5</strain>
    </source>
</reference>
<dbReference type="PANTHER" id="PTHR30535">
    <property type="entry name" value="VITAMIN B12-BINDING PROTEIN"/>
    <property type="match status" value="1"/>
</dbReference>
<dbReference type="Gene3D" id="3.40.50.300">
    <property type="entry name" value="P-loop containing nucleotide triphosphate hydrolases"/>
    <property type="match status" value="1"/>
</dbReference>
<evidence type="ECO:0000313" key="4">
    <source>
        <dbReference type="Proteomes" id="UP000030106"/>
    </source>
</evidence>
<dbReference type="InterPro" id="IPR027417">
    <property type="entry name" value="P-loop_NTPase"/>
</dbReference>
<dbReference type="Proteomes" id="UP000030106">
    <property type="component" value="Unassembled WGS sequence"/>
</dbReference>
<evidence type="ECO:0000259" key="2">
    <source>
        <dbReference type="PROSITE" id="PS50983"/>
    </source>
</evidence>
<dbReference type="EMBL" id="ANFO01000216">
    <property type="protein sequence ID" value="KGQ11450.1"/>
    <property type="molecule type" value="Genomic_DNA"/>
</dbReference>
<feature type="compositionally biased region" description="Low complexity" evidence="1">
    <location>
        <begin position="530"/>
        <end position="540"/>
    </location>
</feature>
<evidence type="ECO:0000313" key="3">
    <source>
        <dbReference type="EMBL" id="KGQ11450.1"/>
    </source>
</evidence>
<feature type="compositionally biased region" description="Basic and acidic residues" evidence="1">
    <location>
        <begin position="501"/>
        <end position="510"/>
    </location>
</feature>
<name>A0A0A2VZ43_BEABA</name>
<organism evidence="3 4">
    <name type="scientific">Beauveria bassiana D1-5</name>
    <dbReference type="NCBI Taxonomy" id="1245745"/>
    <lineage>
        <taxon>Eukaryota</taxon>
        <taxon>Fungi</taxon>
        <taxon>Dikarya</taxon>
        <taxon>Ascomycota</taxon>
        <taxon>Pezizomycotina</taxon>
        <taxon>Sordariomycetes</taxon>
        <taxon>Hypocreomycetidae</taxon>
        <taxon>Hypocreales</taxon>
        <taxon>Cordycipitaceae</taxon>
        <taxon>Beauveria</taxon>
    </lineage>
</organism>
<dbReference type="InterPro" id="IPR050902">
    <property type="entry name" value="ABC_Transporter_SBP"/>
</dbReference>
<dbReference type="GO" id="GO:0005524">
    <property type="term" value="F:ATP binding"/>
    <property type="evidence" value="ECO:0007669"/>
    <property type="project" value="UniProtKB-KW"/>
</dbReference>
<dbReference type="CDD" id="cd01148">
    <property type="entry name" value="TroA_a"/>
    <property type="match status" value="1"/>
</dbReference>
<protein>
    <submittedName>
        <fullName evidence="3">Hemin import ATP-binding protein HmuV</fullName>
    </submittedName>
</protein>
<dbReference type="GO" id="GO:0016887">
    <property type="term" value="F:ATP hydrolysis activity"/>
    <property type="evidence" value="ECO:0007669"/>
    <property type="project" value="InterPro"/>
</dbReference>
<dbReference type="SUPFAM" id="SSF52540">
    <property type="entry name" value="P-loop containing nucleoside triphosphate hydrolases"/>
    <property type="match status" value="1"/>
</dbReference>
<dbReference type="SUPFAM" id="SSF53807">
    <property type="entry name" value="Helical backbone' metal receptor"/>
    <property type="match status" value="1"/>
</dbReference>
<keyword evidence="3" id="KW-0067">ATP-binding</keyword>
<feature type="domain" description="Fe/B12 periplasmic-binding" evidence="2">
    <location>
        <begin position="204"/>
        <end position="486"/>
    </location>
</feature>
<feature type="region of interest" description="Disordered" evidence="1">
    <location>
        <begin position="485"/>
        <end position="540"/>
    </location>
</feature>
<keyword evidence="3" id="KW-0547">Nucleotide-binding</keyword>
<proteinExistence type="predicted"/>
<dbReference type="Gene3D" id="3.40.50.1980">
    <property type="entry name" value="Nitrogenase molybdenum iron protein domain"/>
    <property type="match status" value="2"/>
</dbReference>
<dbReference type="Pfam" id="PF00005">
    <property type="entry name" value="ABC_tran"/>
    <property type="match status" value="1"/>
</dbReference>
<dbReference type="PROSITE" id="PS50983">
    <property type="entry name" value="FE_B12_PBP"/>
    <property type="match status" value="1"/>
</dbReference>
<dbReference type="AlphaFoldDB" id="A0A0A2VZ43"/>
<gene>
    <name evidence="3" type="ORF">BBAD15_g2810</name>
</gene>
<dbReference type="InterPro" id="IPR003439">
    <property type="entry name" value="ABC_transporter-like_ATP-bd"/>
</dbReference>
<dbReference type="HOGENOM" id="CLU_504296_0_0_1"/>
<evidence type="ECO:0000256" key="1">
    <source>
        <dbReference type="SAM" id="MobiDB-lite"/>
    </source>
</evidence>
<dbReference type="Pfam" id="PF01497">
    <property type="entry name" value="Peripla_BP_2"/>
    <property type="match status" value="1"/>
</dbReference>
<dbReference type="STRING" id="1245745.A0A0A2VZ43"/>
<comment type="caution">
    <text evidence="3">The sequence shown here is derived from an EMBL/GenBank/DDBJ whole genome shotgun (WGS) entry which is preliminary data.</text>
</comment>